<keyword evidence="2" id="KW-0732">Signal</keyword>
<name>A0ABM1SRQ4_LIMPO</name>
<feature type="compositionally biased region" description="Basic and acidic residues" evidence="1">
    <location>
        <begin position="62"/>
        <end position="91"/>
    </location>
</feature>
<accession>A0ABM1SRQ4</accession>
<gene>
    <name evidence="4" type="primary">LOC106463171</name>
</gene>
<keyword evidence="3" id="KW-1185">Reference proteome</keyword>
<dbReference type="Proteomes" id="UP000694941">
    <property type="component" value="Unplaced"/>
</dbReference>
<evidence type="ECO:0000313" key="3">
    <source>
        <dbReference type="Proteomes" id="UP000694941"/>
    </source>
</evidence>
<reference evidence="4" key="1">
    <citation type="submission" date="2025-08" db="UniProtKB">
        <authorList>
            <consortium name="RefSeq"/>
        </authorList>
    </citation>
    <scope>IDENTIFICATION</scope>
    <source>
        <tissue evidence="4">Muscle</tissue>
    </source>
</reference>
<evidence type="ECO:0000256" key="2">
    <source>
        <dbReference type="SAM" id="SignalP"/>
    </source>
</evidence>
<dbReference type="RefSeq" id="XP_022246310.1">
    <property type="nucleotide sequence ID" value="XM_022390602.1"/>
</dbReference>
<protein>
    <submittedName>
        <fullName evidence="4">Sex-determining region Y protein-like</fullName>
    </submittedName>
</protein>
<evidence type="ECO:0000313" key="4">
    <source>
        <dbReference type="RefSeq" id="XP_022246310.1"/>
    </source>
</evidence>
<feature type="region of interest" description="Disordered" evidence="1">
    <location>
        <begin position="62"/>
        <end position="176"/>
    </location>
</feature>
<proteinExistence type="predicted"/>
<organism evidence="3 4">
    <name type="scientific">Limulus polyphemus</name>
    <name type="common">Atlantic horseshoe crab</name>
    <dbReference type="NCBI Taxonomy" id="6850"/>
    <lineage>
        <taxon>Eukaryota</taxon>
        <taxon>Metazoa</taxon>
        <taxon>Ecdysozoa</taxon>
        <taxon>Arthropoda</taxon>
        <taxon>Chelicerata</taxon>
        <taxon>Merostomata</taxon>
        <taxon>Xiphosura</taxon>
        <taxon>Limulidae</taxon>
        <taxon>Limulus</taxon>
    </lineage>
</organism>
<feature type="signal peptide" evidence="2">
    <location>
        <begin position="1"/>
        <end position="19"/>
    </location>
</feature>
<sequence length="206" mass="24299">MNTIPLCYILFLLARITTAVDYSAMWESMNSNDILYSPEKSSDEHSHNEMGEYDMDYNSEINEHHNWDNDQNHHYDVSQDHHSGHDVHSKGENSSNEPMRSEMDKHDTHDSKYIFGITYDKREPKTGNSDEKNHKRDHDQDHHNDFSQDYHHEHEAHGNEDHDGHKVHEHHQEQENEHVMGNEAGSYHKTILYITVAFIWSVVLMN</sequence>
<feature type="compositionally biased region" description="Basic and acidic residues" evidence="1">
    <location>
        <begin position="119"/>
        <end position="176"/>
    </location>
</feature>
<feature type="chain" id="PRO_5045389243" evidence="2">
    <location>
        <begin position="20"/>
        <end position="206"/>
    </location>
</feature>
<feature type="compositionally biased region" description="Basic and acidic residues" evidence="1">
    <location>
        <begin position="99"/>
        <end position="112"/>
    </location>
</feature>
<dbReference type="GeneID" id="106463171"/>
<evidence type="ECO:0000256" key="1">
    <source>
        <dbReference type="SAM" id="MobiDB-lite"/>
    </source>
</evidence>